<dbReference type="EC" id="1.1.1.193" evidence="14"/>
<dbReference type="PROSITE" id="PS51747">
    <property type="entry name" value="CYT_DCMP_DEAMINASES_2"/>
    <property type="match status" value="1"/>
</dbReference>
<evidence type="ECO:0000256" key="14">
    <source>
        <dbReference type="PIRNR" id="PIRNR006769"/>
    </source>
</evidence>
<dbReference type="PANTHER" id="PTHR38011:SF7">
    <property type="entry name" value="2,5-DIAMINO-6-RIBOSYLAMINO-4(3H)-PYRIMIDINONE 5'-PHOSPHATE REDUCTASE"/>
    <property type="match status" value="1"/>
</dbReference>
<feature type="binding site" evidence="16">
    <location>
        <begin position="301"/>
        <end position="307"/>
    </location>
    <ligand>
        <name>NADP(+)</name>
        <dbReference type="ChEBI" id="CHEBI:58349"/>
    </ligand>
</feature>
<name>A0A7W3PPC7_9MICO</name>
<dbReference type="GO" id="GO:0008835">
    <property type="term" value="F:diaminohydroxyphosphoribosylaminopyrimidine deaminase activity"/>
    <property type="evidence" value="ECO:0007669"/>
    <property type="project" value="UniProtKB-EC"/>
</dbReference>
<evidence type="ECO:0000256" key="1">
    <source>
        <dbReference type="ARBA" id="ARBA00002151"/>
    </source>
</evidence>
<feature type="binding site" evidence="17">
    <location>
        <position position="108"/>
    </location>
    <ligand>
        <name>Zn(2+)</name>
        <dbReference type="ChEBI" id="CHEBI:29105"/>
        <note>catalytic</note>
    </ligand>
</feature>
<dbReference type="InterPro" id="IPR050765">
    <property type="entry name" value="Riboflavin_Biosynth_HTPR"/>
</dbReference>
<dbReference type="Pfam" id="PF00383">
    <property type="entry name" value="dCMP_cyt_deam_1"/>
    <property type="match status" value="1"/>
</dbReference>
<dbReference type="InterPro" id="IPR002734">
    <property type="entry name" value="RibDG_C"/>
</dbReference>
<keyword evidence="8 14" id="KW-0862">Zinc</keyword>
<sequence length="402" mass="42360">MSTQTNEQGTQEPRDVQKPEERQGMASAVISPLPVEVFMHRAIELAARGPARGLNPQVGCVVLDSNGAIIAEGWHRGSGNPHAEVDALSKITADQAAGSTLVVTLEPCNHTGVTGPCTQAIIDAKVARVIYAATDPGHSSGGGAQTLLDAGVEVDSGILGEEVNEQLHDWMRSAKLGRPFVTVKWASSLDGRAAAEDGTSQWISGEAARERVHVQRSESDAIVVGTGTILADNPSLTARTPGGELHGNQPMPVVIGERPIPSDSLVYWHPHEALVTGHRNIEQTLTELRNKGVRSVFVEGGPTLASAFIEAGVVDRFYIYLAPVLLGGPKLALTDLGISTLTERLNLKLIAMELLGEDIYIEAKPAKPAPPESRATRESSDVPAAPAAPVAPTTTAQPAKES</sequence>
<protein>
    <recommendedName>
        <fullName evidence="14">Riboflavin biosynthesis protein RibD</fullName>
    </recommendedName>
    <domain>
        <recommendedName>
            <fullName evidence="14">Diaminohydroxyphosphoribosylaminopyrimidine deaminase</fullName>
            <shortName evidence="14">DRAP deaminase</shortName>
            <ecNumber evidence="14">3.5.4.26</ecNumber>
        </recommendedName>
        <alternativeName>
            <fullName evidence="14">Riboflavin-specific deaminase</fullName>
        </alternativeName>
    </domain>
    <domain>
        <recommendedName>
            <fullName evidence="14">5-amino-6-(5-phosphoribosylamino)uracil reductase</fullName>
            <ecNumber evidence="14">1.1.1.193</ecNumber>
        </recommendedName>
        <alternativeName>
            <fullName evidence="14">HTP reductase</fullName>
        </alternativeName>
    </domain>
</protein>
<feature type="active site" description="Proton donor" evidence="15">
    <location>
        <position position="84"/>
    </location>
</feature>
<feature type="binding site" evidence="17">
    <location>
        <position position="82"/>
    </location>
    <ligand>
        <name>Zn(2+)</name>
        <dbReference type="ChEBI" id="CHEBI:29105"/>
        <note>catalytic</note>
    </ligand>
</feature>
<dbReference type="AlphaFoldDB" id="A0A7W3PPC7"/>
<evidence type="ECO:0000313" key="21">
    <source>
        <dbReference type="Proteomes" id="UP000524237"/>
    </source>
</evidence>
<dbReference type="Gene3D" id="3.40.430.10">
    <property type="entry name" value="Dihydrofolate Reductase, subunit A"/>
    <property type="match status" value="1"/>
</dbReference>
<evidence type="ECO:0000256" key="11">
    <source>
        <dbReference type="ARBA" id="ARBA00023268"/>
    </source>
</evidence>
<dbReference type="SUPFAM" id="SSF53927">
    <property type="entry name" value="Cytidine deaminase-like"/>
    <property type="match status" value="1"/>
</dbReference>
<feature type="binding site" evidence="16">
    <location>
        <position position="236"/>
    </location>
    <ligand>
        <name>substrate</name>
    </ligand>
</feature>
<evidence type="ECO:0000256" key="17">
    <source>
        <dbReference type="PIRSR" id="PIRSR006769-3"/>
    </source>
</evidence>
<dbReference type="PROSITE" id="PS00903">
    <property type="entry name" value="CYT_DCMP_DEAMINASES_1"/>
    <property type="match status" value="1"/>
</dbReference>
<dbReference type="Gene3D" id="3.40.140.10">
    <property type="entry name" value="Cytidine Deaminase, domain 2"/>
    <property type="match status" value="1"/>
</dbReference>
<evidence type="ECO:0000256" key="12">
    <source>
        <dbReference type="ARBA" id="ARBA00049861"/>
    </source>
</evidence>
<dbReference type="InterPro" id="IPR004794">
    <property type="entry name" value="Eubact_RibD"/>
</dbReference>
<keyword evidence="11" id="KW-0511">Multifunctional enzyme</keyword>
<keyword evidence="6 14" id="KW-0686">Riboflavin biosynthesis</keyword>
<evidence type="ECO:0000256" key="13">
    <source>
        <dbReference type="ARBA" id="ARBA00049886"/>
    </source>
</evidence>
<comment type="cofactor">
    <cofactor evidence="14 17">
        <name>Zn(2+)</name>
        <dbReference type="ChEBI" id="CHEBI:29105"/>
    </cofactor>
    <text evidence="14 17">Binds 1 zinc ion.</text>
</comment>
<dbReference type="InterPro" id="IPR016193">
    <property type="entry name" value="Cytidine_deaminase-like"/>
</dbReference>
<feature type="region of interest" description="Disordered" evidence="18">
    <location>
        <begin position="365"/>
        <end position="402"/>
    </location>
</feature>
<organism evidence="20 21">
    <name type="scientific">Alpinimonas psychrophila</name>
    <dbReference type="NCBI Taxonomy" id="748908"/>
    <lineage>
        <taxon>Bacteria</taxon>
        <taxon>Bacillati</taxon>
        <taxon>Actinomycetota</taxon>
        <taxon>Actinomycetes</taxon>
        <taxon>Micrococcales</taxon>
        <taxon>Microbacteriaceae</taxon>
        <taxon>Alpinimonas</taxon>
    </lineage>
</organism>
<evidence type="ECO:0000256" key="4">
    <source>
        <dbReference type="ARBA" id="ARBA00005259"/>
    </source>
</evidence>
<proteinExistence type="inferred from homology"/>
<dbReference type="EC" id="3.5.4.26" evidence="14"/>
<feature type="binding site" evidence="16">
    <location>
        <position position="232"/>
    </location>
    <ligand>
        <name>NADP(+)</name>
        <dbReference type="ChEBI" id="CHEBI:58349"/>
    </ligand>
</feature>
<evidence type="ECO:0000256" key="6">
    <source>
        <dbReference type="ARBA" id="ARBA00022619"/>
    </source>
</evidence>
<feature type="binding site" evidence="16">
    <location>
        <position position="200"/>
    </location>
    <ligand>
        <name>substrate</name>
    </ligand>
</feature>
<accession>A0A7W3PPC7</accession>
<dbReference type="UniPathway" id="UPA00275">
    <property type="reaction ID" value="UER00401"/>
</dbReference>
<dbReference type="NCBIfam" id="TIGR00326">
    <property type="entry name" value="eubact_ribD"/>
    <property type="match status" value="1"/>
</dbReference>
<feature type="compositionally biased region" description="Low complexity" evidence="18">
    <location>
        <begin position="382"/>
        <end position="402"/>
    </location>
</feature>
<keyword evidence="7 14" id="KW-0479">Metal-binding</keyword>
<feature type="domain" description="CMP/dCMP-type deaminase" evidence="19">
    <location>
        <begin position="33"/>
        <end position="155"/>
    </location>
</feature>
<evidence type="ECO:0000256" key="16">
    <source>
        <dbReference type="PIRSR" id="PIRSR006769-2"/>
    </source>
</evidence>
<keyword evidence="14 20" id="KW-0378">Hydrolase</keyword>
<evidence type="ECO:0000313" key="20">
    <source>
        <dbReference type="EMBL" id="MBA8829141.1"/>
    </source>
</evidence>
<feature type="binding site" evidence="16">
    <location>
        <position position="239"/>
    </location>
    <ligand>
        <name>substrate</name>
    </ligand>
</feature>
<evidence type="ECO:0000256" key="8">
    <source>
        <dbReference type="ARBA" id="ARBA00022833"/>
    </source>
</evidence>
<dbReference type="GO" id="GO:0009231">
    <property type="term" value="P:riboflavin biosynthetic process"/>
    <property type="evidence" value="ECO:0007669"/>
    <property type="project" value="UniProtKB-UniPathway"/>
</dbReference>
<evidence type="ECO:0000259" key="19">
    <source>
        <dbReference type="PROSITE" id="PS51747"/>
    </source>
</evidence>
<feature type="binding site" evidence="16">
    <location>
        <position position="216"/>
    </location>
    <ligand>
        <name>substrate</name>
    </ligand>
</feature>
<keyword evidence="21" id="KW-1185">Reference proteome</keyword>
<feature type="region of interest" description="Disordered" evidence="18">
    <location>
        <begin position="1"/>
        <end position="24"/>
    </location>
</feature>
<dbReference type="GO" id="GO:0008703">
    <property type="term" value="F:5-amino-6-(5-phosphoribosylamino)uracil reductase activity"/>
    <property type="evidence" value="ECO:0007669"/>
    <property type="project" value="UniProtKB-EC"/>
</dbReference>
<comment type="pathway">
    <text evidence="2 14">Cofactor biosynthesis; riboflavin biosynthesis; 5-amino-6-(D-ribitylamino)uracil from GTP: step 2/4.</text>
</comment>
<dbReference type="PANTHER" id="PTHR38011">
    <property type="entry name" value="DIHYDROFOLATE REDUCTASE FAMILY PROTEIN (AFU_ORTHOLOGUE AFUA_8G06820)"/>
    <property type="match status" value="1"/>
</dbReference>
<evidence type="ECO:0000256" key="3">
    <source>
        <dbReference type="ARBA" id="ARBA00004910"/>
    </source>
</evidence>
<keyword evidence="10 14" id="KW-0560">Oxidoreductase</keyword>
<dbReference type="RefSeq" id="WP_343046419.1">
    <property type="nucleotide sequence ID" value="NZ_JACGWU010000003.1"/>
</dbReference>
<evidence type="ECO:0000256" key="5">
    <source>
        <dbReference type="ARBA" id="ARBA00007417"/>
    </source>
</evidence>
<comment type="catalytic activity">
    <reaction evidence="13 14">
        <text>2,5-diamino-6-hydroxy-4-(5-phosphoribosylamino)-pyrimidine + H2O + H(+) = 5-amino-6-(5-phospho-D-ribosylamino)uracil + NH4(+)</text>
        <dbReference type="Rhea" id="RHEA:21868"/>
        <dbReference type="ChEBI" id="CHEBI:15377"/>
        <dbReference type="ChEBI" id="CHEBI:15378"/>
        <dbReference type="ChEBI" id="CHEBI:28938"/>
        <dbReference type="ChEBI" id="CHEBI:58453"/>
        <dbReference type="ChEBI" id="CHEBI:58614"/>
        <dbReference type="EC" id="3.5.4.26"/>
    </reaction>
</comment>
<dbReference type="InterPro" id="IPR016192">
    <property type="entry name" value="APOBEC/CMP_deaminase_Zn-bd"/>
</dbReference>
<dbReference type="Proteomes" id="UP000524237">
    <property type="component" value="Unassembled WGS sequence"/>
</dbReference>
<feature type="compositionally biased region" description="Polar residues" evidence="18">
    <location>
        <begin position="1"/>
        <end position="11"/>
    </location>
</feature>
<dbReference type="GO" id="GO:0008270">
    <property type="term" value="F:zinc ion binding"/>
    <property type="evidence" value="ECO:0007669"/>
    <property type="project" value="InterPro"/>
</dbReference>
<evidence type="ECO:0000256" key="2">
    <source>
        <dbReference type="ARBA" id="ARBA00004882"/>
    </source>
</evidence>
<feature type="binding site" evidence="17">
    <location>
        <position position="117"/>
    </location>
    <ligand>
        <name>Zn(2+)</name>
        <dbReference type="ChEBI" id="CHEBI:29105"/>
        <note>catalytic</note>
    </ligand>
</feature>
<comment type="catalytic activity">
    <reaction evidence="12 14">
        <text>5-amino-6-(5-phospho-D-ribitylamino)uracil + NADP(+) = 5-amino-6-(5-phospho-D-ribosylamino)uracil + NADPH + H(+)</text>
        <dbReference type="Rhea" id="RHEA:17845"/>
        <dbReference type="ChEBI" id="CHEBI:15378"/>
        <dbReference type="ChEBI" id="CHEBI:57783"/>
        <dbReference type="ChEBI" id="CHEBI:58349"/>
        <dbReference type="ChEBI" id="CHEBI:58421"/>
        <dbReference type="ChEBI" id="CHEBI:58453"/>
        <dbReference type="EC" id="1.1.1.193"/>
    </reaction>
</comment>
<dbReference type="InterPro" id="IPR002125">
    <property type="entry name" value="CMP_dCMP_dom"/>
</dbReference>
<evidence type="ECO:0000256" key="15">
    <source>
        <dbReference type="PIRSR" id="PIRSR006769-1"/>
    </source>
</evidence>
<feature type="binding site" evidence="16">
    <location>
        <position position="228"/>
    </location>
    <ligand>
        <name>NADP(+)</name>
        <dbReference type="ChEBI" id="CHEBI:58349"/>
    </ligand>
</feature>
<feature type="binding site" evidence="16">
    <location>
        <position position="202"/>
    </location>
    <ligand>
        <name>NADP(+)</name>
        <dbReference type="ChEBI" id="CHEBI:58349"/>
    </ligand>
</feature>
<comment type="function">
    <text evidence="1 14">Converts 2,5-diamino-6-(ribosylamino)-4(3h)-pyrimidinone 5'-phosphate into 5-amino-6-(ribosylamino)-2,4(1h,3h)-pyrimidinedione 5'-phosphate.</text>
</comment>
<dbReference type="CDD" id="cd01284">
    <property type="entry name" value="Riboflavin_deaminase-reductase"/>
    <property type="match status" value="1"/>
</dbReference>
<keyword evidence="9 14" id="KW-0521">NADP</keyword>
<gene>
    <name evidence="20" type="ORF">FB555_001244</name>
</gene>
<reference evidence="20 21" key="1">
    <citation type="submission" date="2020-07" db="EMBL/GenBank/DDBJ databases">
        <title>Sequencing the genomes of 1000 actinobacteria strains.</title>
        <authorList>
            <person name="Klenk H.-P."/>
        </authorList>
    </citation>
    <scope>NUCLEOTIDE SEQUENCE [LARGE SCALE GENOMIC DNA]</scope>
    <source>
        <strain evidence="20 21">DSM 23737</strain>
    </source>
</reference>
<comment type="caution">
    <text evidence="20">The sequence shown here is derived from an EMBL/GenBank/DDBJ whole genome shotgun (WGS) entry which is preliminary data.</text>
</comment>
<comment type="similarity">
    <text evidence="4 14">In the N-terminal section; belongs to the cytidine and deoxycytidylate deaminase family.</text>
</comment>
<dbReference type="Pfam" id="PF01872">
    <property type="entry name" value="RibD_C"/>
    <property type="match status" value="1"/>
</dbReference>
<feature type="binding site" evidence="16">
    <location>
        <position position="186"/>
    </location>
    <ligand>
        <name>NADP(+)</name>
        <dbReference type="ChEBI" id="CHEBI:58349"/>
    </ligand>
</feature>
<dbReference type="PIRSF" id="PIRSF006769">
    <property type="entry name" value="RibD"/>
    <property type="match status" value="1"/>
</dbReference>
<evidence type="ECO:0000256" key="18">
    <source>
        <dbReference type="SAM" id="MobiDB-lite"/>
    </source>
</evidence>
<comment type="pathway">
    <text evidence="3 14">Cofactor biosynthesis; riboflavin biosynthesis; 5-amino-6-(D-ribitylamino)uracil from GTP: step 3/4.</text>
</comment>
<evidence type="ECO:0000256" key="7">
    <source>
        <dbReference type="ARBA" id="ARBA00022723"/>
    </source>
</evidence>
<evidence type="ECO:0000256" key="10">
    <source>
        <dbReference type="ARBA" id="ARBA00023002"/>
    </source>
</evidence>
<dbReference type="EMBL" id="JACGWU010000003">
    <property type="protein sequence ID" value="MBA8829141.1"/>
    <property type="molecule type" value="Genomic_DNA"/>
</dbReference>
<comment type="similarity">
    <text evidence="5 14">In the C-terminal section; belongs to the HTP reductase family.</text>
</comment>
<dbReference type="SUPFAM" id="SSF53597">
    <property type="entry name" value="Dihydrofolate reductase-like"/>
    <property type="match status" value="1"/>
</dbReference>
<evidence type="ECO:0000256" key="9">
    <source>
        <dbReference type="ARBA" id="ARBA00022857"/>
    </source>
</evidence>
<feature type="binding site" evidence="16">
    <location>
        <position position="299"/>
    </location>
    <ligand>
        <name>substrate</name>
    </ligand>
</feature>
<feature type="compositionally biased region" description="Basic and acidic residues" evidence="18">
    <location>
        <begin position="12"/>
        <end position="23"/>
    </location>
</feature>
<dbReference type="InterPro" id="IPR024072">
    <property type="entry name" value="DHFR-like_dom_sf"/>
</dbReference>